<evidence type="ECO:0000256" key="1">
    <source>
        <dbReference type="SAM" id="MobiDB-lite"/>
    </source>
</evidence>
<protein>
    <recommendedName>
        <fullName evidence="2">2EXR domain-containing protein</fullName>
    </recommendedName>
</protein>
<feature type="compositionally biased region" description="Basic and acidic residues" evidence="1">
    <location>
        <begin position="38"/>
        <end position="56"/>
    </location>
</feature>
<dbReference type="OMA" id="TACKESQ"/>
<dbReference type="AlphaFoldDB" id="Q2HEP6"/>
<dbReference type="GeneID" id="4388334"/>
<dbReference type="Pfam" id="PF20150">
    <property type="entry name" value="2EXR"/>
    <property type="match status" value="1"/>
</dbReference>
<dbReference type="InParanoid" id="Q2HEP6"/>
<feature type="domain" description="2EXR" evidence="2">
    <location>
        <begin position="5"/>
        <end position="112"/>
    </location>
</feature>
<organism evidence="3 4">
    <name type="scientific">Chaetomium globosum (strain ATCC 6205 / CBS 148.51 / DSM 1962 / NBRC 6347 / NRRL 1970)</name>
    <name type="common">Soil fungus</name>
    <dbReference type="NCBI Taxonomy" id="306901"/>
    <lineage>
        <taxon>Eukaryota</taxon>
        <taxon>Fungi</taxon>
        <taxon>Dikarya</taxon>
        <taxon>Ascomycota</taxon>
        <taxon>Pezizomycotina</taxon>
        <taxon>Sordariomycetes</taxon>
        <taxon>Sordariomycetidae</taxon>
        <taxon>Sordariales</taxon>
        <taxon>Chaetomiaceae</taxon>
        <taxon>Chaetomium</taxon>
    </lineage>
</organism>
<dbReference type="InterPro" id="IPR045518">
    <property type="entry name" value="2EXR"/>
</dbReference>
<dbReference type="EMBL" id="CH408029">
    <property type="protein sequence ID" value="EAQ93073.1"/>
    <property type="molecule type" value="Genomic_DNA"/>
</dbReference>
<proteinExistence type="predicted"/>
<sequence>MATDFHFFPFLPWELRDKTWKLAIRPALPGAHVFSIRDTNDPEHADPEHQTPRDDYPHISVSSLAAPRCLPRGVDFSPAAQAAVPISWALNNPSTYLINSGLWAACKESRLAIEKGLQIPGERRRTWGSSEIENFRKEQGRFTLPETAMYTTSDNSRRCYLTVFPEQDLFILQSHDITFLNWNRIWNRSGFPSHMALEYDPAWDMEVPGFEDIVYRTAEAGALSLWFIDYRIKRNPRYTGLQNTYPKIFYASGRRFVEVEVNQLGGWAGDDRMWDAGYEVPTEDIYSCSDSYGFVKQLNTTLEYQREDIEYYYLNWVDYGLLACDTPSRTRLQFGVSLMPLEATEIHLEDNVTLDWYCNALAQIQILDERFATAKDYLGKDTWGYPHEKVCRSYLK</sequence>
<evidence type="ECO:0000313" key="4">
    <source>
        <dbReference type="Proteomes" id="UP000001056"/>
    </source>
</evidence>
<accession>Q2HEP6</accession>
<dbReference type="eggNOG" id="ENOG502QZKU">
    <property type="taxonomic scope" value="Eukaryota"/>
</dbReference>
<dbReference type="Proteomes" id="UP000001056">
    <property type="component" value="Unassembled WGS sequence"/>
</dbReference>
<gene>
    <name evidence="3" type="ORF">CHGG_01308</name>
</gene>
<evidence type="ECO:0000259" key="2">
    <source>
        <dbReference type="Pfam" id="PF20150"/>
    </source>
</evidence>
<dbReference type="RefSeq" id="XP_001220529.1">
    <property type="nucleotide sequence ID" value="XM_001220528.1"/>
</dbReference>
<name>Q2HEP6_CHAGB</name>
<evidence type="ECO:0000313" key="3">
    <source>
        <dbReference type="EMBL" id="EAQ93073.1"/>
    </source>
</evidence>
<dbReference type="HOGENOM" id="CLU_065839_0_0_1"/>
<dbReference type="VEuPathDB" id="FungiDB:CHGG_01308"/>
<reference evidence="4" key="1">
    <citation type="journal article" date="2015" name="Genome Announc.">
        <title>Draft genome sequence of the cellulolytic fungus Chaetomium globosum.</title>
        <authorList>
            <person name="Cuomo C.A."/>
            <person name="Untereiner W.A."/>
            <person name="Ma L.-J."/>
            <person name="Grabherr M."/>
            <person name="Birren B.W."/>
        </authorList>
    </citation>
    <scope>NUCLEOTIDE SEQUENCE [LARGE SCALE GENOMIC DNA]</scope>
    <source>
        <strain evidence="4">ATCC 6205 / CBS 148.51 / DSM 1962 / NBRC 6347 / NRRL 1970</strain>
    </source>
</reference>
<feature type="region of interest" description="Disordered" evidence="1">
    <location>
        <begin position="36"/>
        <end position="56"/>
    </location>
</feature>
<dbReference type="OrthoDB" id="3596450at2759"/>
<keyword evidence="4" id="KW-1185">Reference proteome</keyword>